<sequence length="73" mass="8471">MPSTPYDLVEDDQDLRIPIHADQAFHHGITFNAKKHGLLCRFPQRYLFLTYSFRSDASFLEHARIHGLKTVSV</sequence>
<dbReference type="AlphaFoldDB" id="T1GJI2"/>
<evidence type="ECO:0000313" key="2">
    <source>
        <dbReference type="Proteomes" id="UP000015102"/>
    </source>
</evidence>
<organism evidence="1 2">
    <name type="scientific">Megaselia scalaris</name>
    <name type="common">Humpbacked fly</name>
    <name type="synonym">Phora scalaris</name>
    <dbReference type="NCBI Taxonomy" id="36166"/>
    <lineage>
        <taxon>Eukaryota</taxon>
        <taxon>Metazoa</taxon>
        <taxon>Ecdysozoa</taxon>
        <taxon>Arthropoda</taxon>
        <taxon>Hexapoda</taxon>
        <taxon>Insecta</taxon>
        <taxon>Pterygota</taxon>
        <taxon>Neoptera</taxon>
        <taxon>Endopterygota</taxon>
        <taxon>Diptera</taxon>
        <taxon>Brachycera</taxon>
        <taxon>Muscomorpha</taxon>
        <taxon>Platypezoidea</taxon>
        <taxon>Phoridae</taxon>
        <taxon>Megaseliini</taxon>
        <taxon>Megaselia</taxon>
    </lineage>
</organism>
<reference evidence="1" key="2">
    <citation type="submission" date="2015-06" db="UniProtKB">
        <authorList>
            <consortium name="EnsemblMetazoa"/>
        </authorList>
    </citation>
    <scope>IDENTIFICATION</scope>
</reference>
<accession>T1GJI2</accession>
<protein>
    <submittedName>
        <fullName evidence="1">Uncharacterized protein</fullName>
    </submittedName>
</protein>
<proteinExistence type="predicted"/>
<name>T1GJI2_MEGSC</name>
<evidence type="ECO:0000313" key="1">
    <source>
        <dbReference type="EnsemblMetazoa" id="MESCA003631-PA"/>
    </source>
</evidence>
<dbReference type="EMBL" id="CAQQ02157508">
    <property type="status" value="NOT_ANNOTATED_CDS"/>
    <property type="molecule type" value="Genomic_DNA"/>
</dbReference>
<dbReference type="Proteomes" id="UP000015102">
    <property type="component" value="Unassembled WGS sequence"/>
</dbReference>
<dbReference type="EnsemblMetazoa" id="MESCA003631-RA">
    <property type="protein sequence ID" value="MESCA003631-PA"/>
    <property type="gene ID" value="MESCA003631"/>
</dbReference>
<keyword evidence="2" id="KW-1185">Reference proteome</keyword>
<dbReference type="HOGENOM" id="CLU_2707630_0_0_1"/>
<reference evidence="2" key="1">
    <citation type="submission" date="2013-02" db="EMBL/GenBank/DDBJ databases">
        <authorList>
            <person name="Hughes D."/>
        </authorList>
    </citation>
    <scope>NUCLEOTIDE SEQUENCE</scope>
    <source>
        <strain>Durham</strain>
        <strain evidence="2">NC isolate 2 -- Noor lab</strain>
    </source>
</reference>